<evidence type="ECO:0000256" key="5">
    <source>
        <dbReference type="ARBA" id="ARBA00022840"/>
    </source>
</evidence>
<dbReference type="Proteomes" id="UP000886110">
    <property type="component" value="Unassembled WGS sequence"/>
</dbReference>
<protein>
    <recommendedName>
        <fullName evidence="2">Replication factor C large subunit</fullName>
    </recommendedName>
    <alternativeName>
        <fullName evidence="6">Clamp loader large subunit</fullName>
    </alternativeName>
</protein>
<dbReference type="GO" id="GO:0006260">
    <property type="term" value="P:DNA replication"/>
    <property type="evidence" value="ECO:0007669"/>
    <property type="project" value="UniProtKB-KW"/>
</dbReference>
<dbReference type="CDD" id="cd00009">
    <property type="entry name" value="AAA"/>
    <property type="match status" value="1"/>
</dbReference>
<name>A0A7C5HJD9_UNCW3</name>
<evidence type="ECO:0000256" key="4">
    <source>
        <dbReference type="ARBA" id="ARBA00022741"/>
    </source>
</evidence>
<reference evidence="8" key="1">
    <citation type="journal article" date="2020" name="mSystems">
        <title>Genome- and Community-Level Interaction Insights into Carbon Utilization and Element Cycling Functions of Hydrothermarchaeota in Hydrothermal Sediment.</title>
        <authorList>
            <person name="Zhou Z."/>
            <person name="Liu Y."/>
            <person name="Xu W."/>
            <person name="Pan J."/>
            <person name="Luo Z.H."/>
            <person name="Li M."/>
        </authorList>
    </citation>
    <scope>NUCLEOTIDE SEQUENCE [LARGE SCALE GENOMIC DNA]</scope>
    <source>
        <strain evidence="8">HyVt-74</strain>
    </source>
</reference>
<dbReference type="SUPFAM" id="SSF52540">
    <property type="entry name" value="P-loop containing nucleoside triphosphate hydrolases"/>
    <property type="match status" value="1"/>
</dbReference>
<evidence type="ECO:0000256" key="1">
    <source>
        <dbReference type="ARBA" id="ARBA00006878"/>
    </source>
</evidence>
<keyword evidence="4" id="KW-0547">Nucleotide-binding</keyword>
<dbReference type="Pfam" id="PF00004">
    <property type="entry name" value="AAA"/>
    <property type="match status" value="1"/>
</dbReference>
<dbReference type="Gene3D" id="1.10.8.60">
    <property type="match status" value="1"/>
</dbReference>
<dbReference type="CDD" id="cd18140">
    <property type="entry name" value="HLD_clamp_RFC"/>
    <property type="match status" value="1"/>
</dbReference>
<dbReference type="SMART" id="SM00382">
    <property type="entry name" value="AAA"/>
    <property type="match status" value="1"/>
</dbReference>
<dbReference type="Gene3D" id="3.40.50.300">
    <property type="entry name" value="P-loop containing nucleotide triphosphate hydrolases"/>
    <property type="match status" value="1"/>
</dbReference>
<dbReference type="Pfam" id="PF21960">
    <property type="entry name" value="RCF1-5-like_lid"/>
    <property type="match status" value="1"/>
</dbReference>
<evidence type="ECO:0000256" key="3">
    <source>
        <dbReference type="ARBA" id="ARBA00022705"/>
    </source>
</evidence>
<evidence type="ECO:0000256" key="6">
    <source>
        <dbReference type="ARBA" id="ARBA00032141"/>
    </source>
</evidence>
<dbReference type="InterPro" id="IPR003959">
    <property type="entry name" value="ATPase_AAA_core"/>
</dbReference>
<dbReference type="GO" id="GO:0005524">
    <property type="term" value="F:ATP binding"/>
    <property type="evidence" value="ECO:0007669"/>
    <property type="project" value="UniProtKB-KW"/>
</dbReference>
<dbReference type="PANTHER" id="PTHR23389">
    <property type="entry name" value="CHROMOSOME TRANSMISSION FIDELITY FACTOR 18"/>
    <property type="match status" value="1"/>
</dbReference>
<dbReference type="InterPro" id="IPR003593">
    <property type="entry name" value="AAA+_ATPase"/>
</dbReference>
<dbReference type="NCBIfam" id="NF003229">
    <property type="entry name" value="PRK04195.1-5"/>
    <property type="match status" value="1"/>
</dbReference>
<proteinExistence type="inferred from homology"/>
<keyword evidence="3" id="KW-0235">DNA replication</keyword>
<dbReference type="InterPro" id="IPR027417">
    <property type="entry name" value="P-loop_NTPase"/>
</dbReference>
<dbReference type="InterPro" id="IPR023935">
    <property type="entry name" value="Rep_factor-C_lsu"/>
</dbReference>
<dbReference type="AlphaFoldDB" id="A0A7C5HJD9"/>
<evidence type="ECO:0000256" key="2">
    <source>
        <dbReference type="ARBA" id="ARBA00014793"/>
    </source>
</evidence>
<dbReference type="GO" id="GO:0016887">
    <property type="term" value="F:ATP hydrolysis activity"/>
    <property type="evidence" value="ECO:0007669"/>
    <property type="project" value="InterPro"/>
</dbReference>
<accession>A0A7C5HJD9</accession>
<dbReference type="HAMAP" id="MF_01508">
    <property type="entry name" value="RfcL"/>
    <property type="match status" value="1"/>
</dbReference>
<dbReference type="EMBL" id="DRTB01000103">
    <property type="protein sequence ID" value="HHE04709.1"/>
    <property type="molecule type" value="Genomic_DNA"/>
</dbReference>
<comment type="caution">
    <text evidence="8">The sequence shown here is derived from an EMBL/GenBank/DDBJ whole genome shotgun (WGS) entry which is preliminary data.</text>
</comment>
<feature type="non-terminal residue" evidence="8">
    <location>
        <position position="378"/>
    </location>
</feature>
<dbReference type="InterPro" id="IPR047854">
    <property type="entry name" value="RFC_lid"/>
</dbReference>
<evidence type="ECO:0000259" key="7">
    <source>
        <dbReference type="SMART" id="SM00382"/>
    </source>
</evidence>
<feature type="domain" description="AAA+ ATPase" evidence="7">
    <location>
        <begin position="39"/>
        <end position="179"/>
    </location>
</feature>
<evidence type="ECO:0000313" key="8">
    <source>
        <dbReference type="EMBL" id="HHE04709.1"/>
    </source>
</evidence>
<gene>
    <name evidence="8" type="ORF">ENL19_01445</name>
</gene>
<dbReference type="PANTHER" id="PTHR23389:SF6">
    <property type="entry name" value="REPLICATION FACTOR C SUBUNIT 1"/>
    <property type="match status" value="1"/>
</dbReference>
<comment type="similarity">
    <text evidence="1">Belongs to the activator 1 small subunits family. RfcL subfamily.</text>
</comment>
<sequence length="378" mass="43278">MDTKPWTVKYQPKTVSDIQGQDKAVSQLLNYVKNYSDKKKRAALLYGPPGSGKTSSIYAVANELKHEVIEVNASDTRNKSSIKEKLGPAILQRSLFAESKLILVDEIDGLAGRKDRGGVAELAKLLKKSTFPIIMTANDPWDKKLSSIRNKAEMIEFSGLNYKSVQSILRKIVEEENIKYDKMALASLARRAGGDLRGAVSDLQTLTQTDKKLTKEEVDELSGRKQKETIFNALKRVFKTTKSEVARGAFDDVDEDVDEIILWIDENLPKEYKNPLDLAKAYNNLSTADVYRGRIRRRQHWRFLVYIYDLLTAGIALSKKKKYIGFTNYSRTRRILKIWQYNRKQGQKRSIAQKIAEKTHTSEKRVIQDTYPYIQIIF</sequence>
<organism evidence="8">
    <name type="scientific">candidate division WOR-3 bacterium</name>
    <dbReference type="NCBI Taxonomy" id="2052148"/>
    <lineage>
        <taxon>Bacteria</taxon>
        <taxon>Bacteria division WOR-3</taxon>
    </lineage>
</organism>
<keyword evidence="5" id="KW-0067">ATP-binding</keyword>